<dbReference type="InterPro" id="IPR002560">
    <property type="entry name" value="Transposase_DDE"/>
</dbReference>
<feature type="domain" description="Transposase IS204/IS1001/IS1096/IS1165 DDE" evidence="1">
    <location>
        <begin position="8"/>
        <end position="78"/>
    </location>
</feature>
<keyword evidence="3" id="KW-1185">Reference proteome</keyword>
<reference evidence="2 3" key="1">
    <citation type="journal article" date="2021" name="Int. J. Syst. Evol. Microbiol.">
        <title>Reticulibacter mediterranei gen. nov., sp. nov., within the new family Reticulibacteraceae fam. nov., and Ktedonospora formicarum gen. nov., sp. nov., Ktedonobacter robiniae sp. nov., Dictyobacter formicarum sp. nov. and Dictyobacter arantiisoli sp. nov., belonging to the class Ktedonobacteria.</title>
        <authorList>
            <person name="Yabe S."/>
            <person name="Zheng Y."/>
            <person name="Wang C.M."/>
            <person name="Sakai Y."/>
            <person name="Abe K."/>
            <person name="Yokota A."/>
            <person name="Donadio S."/>
            <person name="Cavaletti L."/>
            <person name="Monciardini P."/>
        </authorList>
    </citation>
    <scope>NUCLEOTIDE SEQUENCE [LARGE SCALE GENOMIC DNA]</scope>
    <source>
        <strain evidence="2 3">SOSP1-9</strain>
    </source>
</reference>
<dbReference type="RefSeq" id="WP_201364615.1">
    <property type="nucleotide sequence ID" value="NZ_BNJJ01000015.1"/>
</dbReference>
<evidence type="ECO:0000259" key="1">
    <source>
        <dbReference type="Pfam" id="PF01610"/>
    </source>
</evidence>
<evidence type="ECO:0000313" key="2">
    <source>
        <dbReference type="EMBL" id="GHO87018.1"/>
    </source>
</evidence>
<evidence type="ECO:0000313" key="3">
    <source>
        <dbReference type="Proteomes" id="UP000635565"/>
    </source>
</evidence>
<dbReference type="EMBL" id="BNJJ01000015">
    <property type="protein sequence ID" value="GHO87018.1"/>
    <property type="molecule type" value="Genomic_DNA"/>
</dbReference>
<dbReference type="Pfam" id="PF01610">
    <property type="entry name" value="DDE_Tnp_ISL3"/>
    <property type="match status" value="1"/>
</dbReference>
<name>A0ABQ3VNR6_9CHLR</name>
<dbReference type="Proteomes" id="UP000635565">
    <property type="component" value="Unassembled WGS sequence"/>
</dbReference>
<dbReference type="PANTHER" id="PTHR33498:SF1">
    <property type="entry name" value="TRANSPOSASE FOR INSERTION SEQUENCE ELEMENT IS1557"/>
    <property type="match status" value="1"/>
</dbReference>
<accession>A0ABQ3VNR6</accession>
<dbReference type="PANTHER" id="PTHR33498">
    <property type="entry name" value="TRANSPOSASE FOR INSERTION SEQUENCE ELEMENT IS1557"/>
    <property type="match status" value="1"/>
</dbReference>
<organism evidence="2 3">
    <name type="scientific">Dictyobacter formicarum</name>
    <dbReference type="NCBI Taxonomy" id="2778368"/>
    <lineage>
        <taxon>Bacteria</taxon>
        <taxon>Bacillati</taxon>
        <taxon>Chloroflexota</taxon>
        <taxon>Ktedonobacteria</taxon>
        <taxon>Ktedonobacterales</taxon>
        <taxon>Dictyobacteraceae</taxon>
        <taxon>Dictyobacter</taxon>
    </lineage>
</organism>
<gene>
    <name evidence="2" type="ORF">KSZ_50240</name>
</gene>
<comment type="caution">
    <text evidence="2">The sequence shown here is derived from an EMBL/GenBank/DDBJ whole genome shotgun (WGS) entry which is preliminary data.</text>
</comment>
<protein>
    <recommendedName>
        <fullName evidence="1">Transposase IS204/IS1001/IS1096/IS1165 DDE domain-containing protein</fullName>
    </recommendedName>
</protein>
<sequence>MVHKREGQRLDAWLARVAESGLPELQSFAAGVEKDKDAVKAGLTWPINNGMVEGHVTKLKLIKRQMYGKAGFALLRQRVLHAL</sequence>
<proteinExistence type="predicted"/>
<dbReference type="InterPro" id="IPR047951">
    <property type="entry name" value="Transpos_ISL3"/>
</dbReference>